<name>A0A9Q1EU81_SYNKA</name>
<dbReference type="EMBL" id="JAINUF010000012">
    <property type="protein sequence ID" value="KAJ8345090.1"/>
    <property type="molecule type" value="Genomic_DNA"/>
</dbReference>
<protein>
    <submittedName>
        <fullName evidence="1">Uncharacterized protein</fullName>
    </submittedName>
</protein>
<reference evidence="1" key="1">
    <citation type="journal article" date="2023" name="Science">
        <title>Genome structures resolve the early diversification of teleost fishes.</title>
        <authorList>
            <person name="Parey E."/>
            <person name="Louis A."/>
            <person name="Montfort J."/>
            <person name="Bouchez O."/>
            <person name="Roques C."/>
            <person name="Iampietro C."/>
            <person name="Lluch J."/>
            <person name="Castinel A."/>
            <person name="Donnadieu C."/>
            <person name="Desvignes T."/>
            <person name="Floi Bucao C."/>
            <person name="Jouanno E."/>
            <person name="Wen M."/>
            <person name="Mejri S."/>
            <person name="Dirks R."/>
            <person name="Jansen H."/>
            <person name="Henkel C."/>
            <person name="Chen W.J."/>
            <person name="Zahm M."/>
            <person name="Cabau C."/>
            <person name="Klopp C."/>
            <person name="Thompson A.W."/>
            <person name="Robinson-Rechavi M."/>
            <person name="Braasch I."/>
            <person name="Lecointre G."/>
            <person name="Bobe J."/>
            <person name="Postlethwait J.H."/>
            <person name="Berthelot C."/>
            <person name="Roest Crollius H."/>
            <person name="Guiguen Y."/>
        </authorList>
    </citation>
    <scope>NUCLEOTIDE SEQUENCE</scope>
    <source>
        <strain evidence="1">WJC10195</strain>
    </source>
</reference>
<gene>
    <name evidence="1" type="ORF">SKAU_G00292830</name>
</gene>
<dbReference type="Proteomes" id="UP001152622">
    <property type="component" value="Chromosome 12"/>
</dbReference>
<keyword evidence="2" id="KW-1185">Reference proteome</keyword>
<organism evidence="1 2">
    <name type="scientific">Synaphobranchus kaupii</name>
    <name type="common">Kaup's arrowtooth eel</name>
    <dbReference type="NCBI Taxonomy" id="118154"/>
    <lineage>
        <taxon>Eukaryota</taxon>
        <taxon>Metazoa</taxon>
        <taxon>Chordata</taxon>
        <taxon>Craniata</taxon>
        <taxon>Vertebrata</taxon>
        <taxon>Euteleostomi</taxon>
        <taxon>Actinopterygii</taxon>
        <taxon>Neopterygii</taxon>
        <taxon>Teleostei</taxon>
        <taxon>Anguilliformes</taxon>
        <taxon>Synaphobranchidae</taxon>
        <taxon>Synaphobranchus</taxon>
    </lineage>
</organism>
<evidence type="ECO:0000313" key="1">
    <source>
        <dbReference type="EMBL" id="KAJ8345090.1"/>
    </source>
</evidence>
<sequence length="98" mass="10269">MSTVLESTMAVLHLGSKPTTLQAQFPNHYATCGATGRAPIACPKKRAITCGIAMGFYTFSDYGGGGRSAVKALCSGTAAVLQHGASLFHRNTPLTFEF</sequence>
<comment type="caution">
    <text evidence="1">The sequence shown here is derived from an EMBL/GenBank/DDBJ whole genome shotgun (WGS) entry which is preliminary data.</text>
</comment>
<accession>A0A9Q1EU81</accession>
<dbReference type="AlphaFoldDB" id="A0A9Q1EU81"/>
<proteinExistence type="predicted"/>
<evidence type="ECO:0000313" key="2">
    <source>
        <dbReference type="Proteomes" id="UP001152622"/>
    </source>
</evidence>